<reference evidence="1" key="1">
    <citation type="submission" date="2020-08" db="EMBL/GenBank/DDBJ databases">
        <title>Multicomponent nature underlies the extraordinary mechanical properties of spider dragline silk.</title>
        <authorList>
            <person name="Kono N."/>
            <person name="Nakamura H."/>
            <person name="Mori M."/>
            <person name="Yoshida Y."/>
            <person name="Ohtoshi R."/>
            <person name="Malay A.D."/>
            <person name="Moran D.A.P."/>
            <person name="Tomita M."/>
            <person name="Numata K."/>
            <person name="Arakawa K."/>
        </authorList>
    </citation>
    <scope>NUCLEOTIDE SEQUENCE</scope>
</reference>
<gene>
    <name evidence="1" type="ORF">NPIL_662381</name>
</gene>
<accession>A0A8X6N711</accession>
<name>A0A8X6N711_NEPPI</name>
<dbReference type="Proteomes" id="UP000887013">
    <property type="component" value="Unassembled WGS sequence"/>
</dbReference>
<sequence>MRSVEYNFVFVVAGSYYNESSNEESFSPTHCFLSKGVLNTQFIEEYLELGHMEEVVNIDEITSEDEFFLSHHGVVRSGNRARTLRSCSYLRVVFYKTCST</sequence>
<evidence type="ECO:0000313" key="2">
    <source>
        <dbReference type="Proteomes" id="UP000887013"/>
    </source>
</evidence>
<evidence type="ECO:0000313" key="1">
    <source>
        <dbReference type="EMBL" id="GFS98257.1"/>
    </source>
</evidence>
<protein>
    <submittedName>
        <fullName evidence="1">Uncharacterized protein</fullName>
    </submittedName>
</protein>
<dbReference type="AlphaFoldDB" id="A0A8X6N711"/>
<comment type="caution">
    <text evidence="1">The sequence shown here is derived from an EMBL/GenBank/DDBJ whole genome shotgun (WGS) entry which is preliminary data.</text>
</comment>
<dbReference type="EMBL" id="BMAW01054850">
    <property type="protein sequence ID" value="GFS98257.1"/>
    <property type="molecule type" value="Genomic_DNA"/>
</dbReference>
<proteinExistence type="predicted"/>
<organism evidence="1 2">
    <name type="scientific">Nephila pilipes</name>
    <name type="common">Giant wood spider</name>
    <name type="synonym">Nephila maculata</name>
    <dbReference type="NCBI Taxonomy" id="299642"/>
    <lineage>
        <taxon>Eukaryota</taxon>
        <taxon>Metazoa</taxon>
        <taxon>Ecdysozoa</taxon>
        <taxon>Arthropoda</taxon>
        <taxon>Chelicerata</taxon>
        <taxon>Arachnida</taxon>
        <taxon>Araneae</taxon>
        <taxon>Araneomorphae</taxon>
        <taxon>Entelegynae</taxon>
        <taxon>Araneoidea</taxon>
        <taxon>Nephilidae</taxon>
        <taxon>Nephila</taxon>
    </lineage>
</organism>
<keyword evidence="2" id="KW-1185">Reference proteome</keyword>